<keyword evidence="7" id="KW-1185">Reference proteome</keyword>
<dbReference type="InterPro" id="IPR023352">
    <property type="entry name" value="MAPEG-like_dom_sf"/>
</dbReference>
<dbReference type="PANTHER" id="PTHR35814">
    <property type="match status" value="1"/>
</dbReference>
<accession>A0A0D6P849</accession>
<comment type="subcellular location">
    <subcellularLocation>
        <location evidence="1">Membrane</location>
    </subcellularLocation>
</comment>
<organism evidence="6 7">
    <name type="scientific">Acidisphaera rubrifaciens HS-AP3</name>
    <dbReference type="NCBI Taxonomy" id="1231350"/>
    <lineage>
        <taxon>Bacteria</taxon>
        <taxon>Pseudomonadati</taxon>
        <taxon>Pseudomonadota</taxon>
        <taxon>Alphaproteobacteria</taxon>
        <taxon>Acetobacterales</taxon>
        <taxon>Acetobacteraceae</taxon>
        <taxon>Acidisphaera</taxon>
    </lineage>
</organism>
<dbReference type="GO" id="GO:0016020">
    <property type="term" value="C:membrane"/>
    <property type="evidence" value="ECO:0007669"/>
    <property type="project" value="UniProtKB-SubCell"/>
</dbReference>
<protein>
    <submittedName>
        <fullName evidence="6">Eicosanoid/glutathione metabolism protein membrane-associated</fullName>
    </submittedName>
</protein>
<reference evidence="6 7" key="1">
    <citation type="submission" date="2012-11" db="EMBL/GenBank/DDBJ databases">
        <title>Whole genome sequence of Acidisphaera rubrifaciens HS-AP3.</title>
        <authorList>
            <person name="Azuma Y."/>
            <person name="Higashiura N."/>
            <person name="Hirakawa H."/>
            <person name="Matsushita K."/>
        </authorList>
    </citation>
    <scope>NUCLEOTIDE SEQUENCE [LARGE SCALE GENOMIC DNA]</scope>
    <source>
        <strain evidence="6 7">HS-AP3</strain>
    </source>
</reference>
<evidence type="ECO:0000313" key="7">
    <source>
        <dbReference type="Proteomes" id="UP000032680"/>
    </source>
</evidence>
<keyword evidence="4 5" id="KW-0472">Membrane</keyword>
<dbReference type="InterPro" id="IPR001129">
    <property type="entry name" value="Membr-assoc_MAPEG"/>
</dbReference>
<evidence type="ECO:0000256" key="2">
    <source>
        <dbReference type="ARBA" id="ARBA00022692"/>
    </source>
</evidence>
<dbReference type="PANTHER" id="PTHR35814:SF1">
    <property type="entry name" value="GLUTATHIONE S-TRANSFERASE-RELATED"/>
    <property type="match status" value="1"/>
</dbReference>
<name>A0A0D6P849_9PROT</name>
<dbReference type="SUPFAM" id="SSF161084">
    <property type="entry name" value="MAPEG domain-like"/>
    <property type="match status" value="1"/>
</dbReference>
<evidence type="ECO:0000313" key="6">
    <source>
        <dbReference type="EMBL" id="GAN77516.1"/>
    </source>
</evidence>
<proteinExistence type="predicted"/>
<sequence>MSALPVTSVTAGLLGLLALVLAIPVTVLRFRTGRSLGEDAPGLQVGVRSHANFAEYAPIGLILLAIAEHDLGSSRFVLGLAVALVLGRVMHPIGMRMRPPNVFRAGGIILTWAMIGVASLHALTHLSG</sequence>
<evidence type="ECO:0000256" key="5">
    <source>
        <dbReference type="SAM" id="Phobius"/>
    </source>
</evidence>
<gene>
    <name evidence="6" type="ORF">Asru_0354_02</name>
</gene>
<evidence type="ECO:0000256" key="1">
    <source>
        <dbReference type="ARBA" id="ARBA00004370"/>
    </source>
</evidence>
<evidence type="ECO:0000256" key="3">
    <source>
        <dbReference type="ARBA" id="ARBA00022989"/>
    </source>
</evidence>
<dbReference type="OrthoDB" id="7619858at2"/>
<evidence type="ECO:0000256" key="4">
    <source>
        <dbReference type="ARBA" id="ARBA00023136"/>
    </source>
</evidence>
<keyword evidence="2 5" id="KW-0812">Transmembrane</keyword>
<dbReference type="Proteomes" id="UP000032680">
    <property type="component" value="Unassembled WGS sequence"/>
</dbReference>
<comment type="caution">
    <text evidence="6">The sequence shown here is derived from an EMBL/GenBank/DDBJ whole genome shotgun (WGS) entry which is preliminary data.</text>
</comment>
<dbReference type="EMBL" id="BANB01000354">
    <property type="protein sequence ID" value="GAN77516.1"/>
    <property type="molecule type" value="Genomic_DNA"/>
</dbReference>
<keyword evidence="3 5" id="KW-1133">Transmembrane helix</keyword>
<dbReference type="AlphaFoldDB" id="A0A0D6P849"/>
<dbReference type="RefSeq" id="WP_048861638.1">
    <property type="nucleotide sequence ID" value="NZ_BANB01000354.1"/>
</dbReference>
<dbReference type="Pfam" id="PF01124">
    <property type="entry name" value="MAPEG"/>
    <property type="match status" value="1"/>
</dbReference>
<dbReference type="Gene3D" id="1.20.120.550">
    <property type="entry name" value="Membrane associated eicosanoid/glutathione metabolism-like domain"/>
    <property type="match status" value="1"/>
</dbReference>
<feature type="transmembrane region" description="Helical" evidence="5">
    <location>
        <begin position="102"/>
        <end position="123"/>
    </location>
</feature>